<dbReference type="InterPro" id="IPR002678">
    <property type="entry name" value="DUF34/NIF3"/>
</dbReference>
<comment type="subunit">
    <text evidence="2">Homohexamer.</text>
</comment>
<evidence type="ECO:0000256" key="1">
    <source>
        <dbReference type="ARBA" id="ARBA00006964"/>
    </source>
</evidence>
<evidence type="ECO:0000256" key="4">
    <source>
        <dbReference type="ARBA" id="ARBA00022723"/>
    </source>
</evidence>
<dbReference type="InterPro" id="IPR036069">
    <property type="entry name" value="DUF34/NIF3_sf"/>
</dbReference>
<dbReference type="PANTHER" id="PTHR13799">
    <property type="entry name" value="NGG1 INTERACTING FACTOR 3"/>
    <property type="match status" value="1"/>
</dbReference>
<proteinExistence type="inferred from homology"/>
<dbReference type="NCBIfam" id="TIGR00486">
    <property type="entry name" value="YbgI_SA1388"/>
    <property type="match status" value="1"/>
</dbReference>
<dbReference type="GO" id="GO:0005737">
    <property type="term" value="C:cytoplasm"/>
    <property type="evidence" value="ECO:0007669"/>
    <property type="project" value="TreeGrafter"/>
</dbReference>
<dbReference type="AlphaFoldDB" id="A0A0B6RNG0"/>
<evidence type="ECO:0000313" key="7">
    <source>
        <dbReference type="Proteomes" id="UP000031838"/>
    </source>
</evidence>
<keyword evidence="4 5" id="KW-0479">Metal-binding</keyword>
<organism evidence="6 7">
    <name type="scientific">Burkholderia plantarii</name>
    <dbReference type="NCBI Taxonomy" id="41899"/>
    <lineage>
        <taxon>Bacteria</taxon>
        <taxon>Pseudomonadati</taxon>
        <taxon>Pseudomonadota</taxon>
        <taxon>Betaproteobacteria</taxon>
        <taxon>Burkholderiales</taxon>
        <taxon>Burkholderiaceae</taxon>
        <taxon>Burkholderia</taxon>
    </lineage>
</organism>
<name>A0A0B6RNG0_BURPL</name>
<evidence type="ECO:0000256" key="2">
    <source>
        <dbReference type="ARBA" id="ARBA00011643"/>
    </source>
</evidence>
<dbReference type="GO" id="GO:0046872">
    <property type="term" value="F:metal ion binding"/>
    <property type="evidence" value="ECO:0007669"/>
    <property type="project" value="UniProtKB-KW"/>
</dbReference>
<dbReference type="FunFam" id="3.40.1390.30:FF:000002">
    <property type="entry name" value="Nif3-like dinuclear metal center protein"/>
    <property type="match status" value="1"/>
</dbReference>
<evidence type="ECO:0000313" key="6">
    <source>
        <dbReference type="EMBL" id="AJK44883.1"/>
    </source>
</evidence>
<dbReference type="PANTHER" id="PTHR13799:SF14">
    <property type="entry name" value="GTP CYCLOHYDROLASE 1 TYPE 2 HOMOLOG"/>
    <property type="match status" value="1"/>
</dbReference>
<dbReference type="SUPFAM" id="SSF102705">
    <property type="entry name" value="NIF3 (NGG1p interacting factor 3)-like"/>
    <property type="match status" value="1"/>
</dbReference>
<dbReference type="Pfam" id="PF01784">
    <property type="entry name" value="DUF34_NIF3"/>
    <property type="match status" value="1"/>
</dbReference>
<dbReference type="Proteomes" id="UP000031838">
    <property type="component" value="Chromosome 1"/>
</dbReference>
<reference evidence="6 7" key="2">
    <citation type="journal article" date="2016" name="Appl. Microbiol. Biotechnol.">
        <title>Mutations improving production and secretion of extracellular lipase by Burkholderia glumae PG1.</title>
        <authorList>
            <person name="Knapp A."/>
            <person name="Voget S."/>
            <person name="Gao R."/>
            <person name="Zaburannyi N."/>
            <person name="Krysciak D."/>
            <person name="Breuer M."/>
            <person name="Hauer B."/>
            <person name="Streit W.R."/>
            <person name="Muller R."/>
            <person name="Daniel R."/>
            <person name="Jaeger K.E."/>
        </authorList>
    </citation>
    <scope>NUCLEOTIDE SEQUENCE [LARGE SCALE GENOMIC DNA]</scope>
    <source>
        <strain evidence="6 7">PG1</strain>
    </source>
</reference>
<accession>A0A0B6RNG0</accession>
<dbReference type="HOGENOM" id="CLU_037423_3_0_4"/>
<feature type="binding site" evidence="5">
    <location>
        <position position="227"/>
    </location>
    <ligand>
        <name>a divalent metal cation</name>
        <dbReference type="ChEBI" id="CHEBI:60240"/>
        <label>1</label>
    </ligand>
</feature>
<dbReference type="KEGG" id="bgp:BGL_1c03400"/>
<sequence>MKRLGDYMDRIELELYLNNTLETARFKDYCPNGLQVEGRRRIERIATGVTASAAFLERAIEWGADAVLVHHGYFWRNEPAQVTGRKYQRLKLLIGAELNLFAFHLPLDAHPDLGNNAQLGERLGLIADARFGEQDLGWMATLPMPVSLEHFTAKVEHTLGRTPLVLGDSDQQLRRVAWCTGGAQGYFDAAIEAGADVFLTGEASEFVTHAAAESGVAFVAAGHHATERYGIQALGRHLSEHFGLEHTFIDIPNPV</sequence>
<evidence type="ECO:0000256" key="5">
    <source>
        <dbReference type="PIRSR" id="PIRSR602678-1"/>
    </source>
</evidence>
<comment type="similarity">
    <text evidence="1">Belongs to the GTP cyclohydrolase I type 2/NIF3 family.</text>
</comment>
<dbReference type="Gene3D" id="3.40.1390.30">
    <property type="entry name" value="NIF3 (NGG1p interacting factor 3)-like"/>
    <property type="match status" value="2"/>
</dbReference>
<keyword evidence="7" id="KW-1185">Reference proteome</keyword>
<dbReference type="EMBL" id="CP002580">
    <property type="protein sequence ID" value="AJK44883.1"/>
    <property type="molecule type" value="Genomic_DNA"/>
</dbReference>
<feature type="binding site" evidence="5">
    <location>
        <position position="223"/>
    </location>
    <ligand>
        <name>a divalent metal cation</name>
        <dbReference type="ChEBI" id="CHEBI:60240"/>
        <label>1</label>
    </ligand>
</feature>
<feature type="binding site" evidence="5">
    <location>
        <position position="108"/>
    </location>
    <ligand>
        <name>a divalent metal cation</name>
        <dbReference type="ChEBI" id="CHEBI:60240"/>
        <label>1</label>
    </ligand>
</feature>
<evidence type="ECO:0000256" key="3">
    <source>
        <dbReference type="ARBA" id="ARBA00022112"/>
    </source>
</evidence>
<gene>
    <name evidence="6" type="ORF">BGL_1c03400</name>
</gene>
<feature type="binding site" evidence="5">
    <location>
        <position position="70"/>
    </location>
    <ligand>
        <name>a divalent metal cation</name>
        <dbReference type="ChEBI" id="CHEBI:60240"/>
        <label>1</label>
    </ligand>
</feature>
<feature type="binding site" evidence="5">
    <location>
        <position position="71"/>
    </location>
    <ligand>
        <name>a divalent metal cation</name>
        <dbReference type="ChEBI" id="CHEBI:60240"/>
        <label>1</label>
    </ligand>
</feature>
<reference evidence="7" key="1">
    <citation type="submission" date="2011-03" db="EMBL/GenBank/DDBJ databases">
        <authorList>
            <person name="Voget S."/>
            <person name="Streit W.R."/>
            <person name="Jaeger K.E."/>
            <person name="Daniel R."/>
        </authorList>
    </citation>
    <scope>NUCLEOTIDE SEQUENCE [LARGE SCALE GENOMIC DNA]</scope>
    <source>
        <strain evidence="7">PG1</strain>
    </source>
</reference>
<protein>
    <recommendedName>
        <fullName evidence="3">GTP cyclohydrolase 1 type 2 homolog</fullName>
    </recommendedName>
</protein>